<organism evidence="3 4">
    <name type="scientific">Pelagibacterium luteolum</name>
    <dbReference type="NCBI Taxonomy" id="440168"/>
    <lineage>
        <taxon>Bacteria</taxon>
        <taxon>Pseudomonadati</taxon>
        <taxon>Pseudomonadota</taxon>
        <taxon>Alphaproteobacteria</taxon>
        <taxon>Hyphomicrobiales</taxon>
        <taxon>Devosiaceae</taxon>
        <taxon>Pelagibacterium</taxon>
    </lineage>
</organism>
<evidence type="ECO:0000256" key="1">
    <source>
        <dbReference type="SAM" id="SignalP"/>
    </source>
</evidence>
<dbReference type="Proteomes" id="UP000199495">
    <property type="component" value="Unassembled WGS sequence"/>
</dbReference>
<sequence>MLKQSIVALALGSSALIAGPALADHLNIATDGIQVDGDTVTIPSVLIDEPGFVVIHEVLDGQPVVPASIGHAYVEGGTTDSIEITTEYPLEDGADYIAMLHYDTDGDGEYSFGEGMTDVDTPALNAEDAPYVQPFTAGDSMM</sequence>
<keyword evidence="4" id="KW-1185">Reference proteome</keyword>
<keyword evidence="1" id="KW-0732">Signal</keyword>
<evidence type="ECO:0000313" key="3">
    <source>
        <dbReference type="EMBL" id="SDH10379.1"/>
    </source>
</evidence>
<dbReference type="STRING" id="440168.SAMN04487974_12143"/>
<feature type="chain" id="PRO_5011443814" description="DUF7282 domain-containing protein" evidence="1">
    <location>
        <begin position="24"/>
        <end position="142"/>
    </location>
</feature>
<evidence type="ECO:0000313" key="4">
    <source>
        <dbReference type="Proteomes" id="UP000199495"/>
    </source>
</evidence>
<dbReference type="InterPro" id="IPR055706">
    <property type="entry name" value="Slg1/2_DUF7282"/>
</dbReference>
<feature type="domain" description="DUF7282" evidence="2">
    <location>
        <begin position="28"/>
        <end position="133"/>
    </location>
</feature>
<dbReference type="OrthoDB" id="7605232at2"/>
<dbReference type="EMBL" id="FNCS01000021">
    <property type="protein sequence ID" value="SDH10379.1"/>
    <property type="molecule type" value="Genomic_DNA"/>
</dbReference>
<dbReference type="AlphaFoldDB" id="A0A1G7ZNZ2"/>
<gene>
    <name evidence="3" type="ORF">SAMN04487974_12143</name>
</gene>
<name>A0A1G7ZNZ2_9HYPH</name>
<reference evidence="3 4" key="1">
    <citation type="submission" date="2016-10" db="EMBL/GenBank/DDBJ databases">
        <authorList>
            <person name="de Groot N.N."/>
        </authorList>
    </citation>
    <scope>NUCLEOTIDE SEQUENCE [LARGE SCALE GENOMIC DNA]</scope>
    <source>
        <strain evidence="3 4">CGMCC 1.10267</strain>
    </source>
</reference>
<evidence type="ECO:0000259" key="2">
    <source>
        <dbReference type="Pfam" id="PF23951"/>
    </source>
</evidence>
<accession>A0A1G7ZNZ2</accession>
<dbReference type="RefSeq" id="WP_090599183.1">
    <property type="nucleotide sequence ID" value="NZ_FNCS01000021.1"/>
</dbReference>
<protein>
    <recommendedName>
        <fullName evidence="2">DUF7282 domain-containing protein</fullName>
    </recommendedName>
</protein>
<dbReference type="Pfam" id="PF23951">
    <property type="entry name" value="DUF7282"/>
    <property type="match status" value="1"/>
</dbReference>
<feature type="signal peptide" evidence="1">
    <location>
        <begin position="1"/>
        <end position="23"/>
    </location>
</feature>
<proteinExistence type="predicted"/>